<dbReference type="SUPFAM" id="SSF53720">
    <property type="entry name" value="ALDH-like"/>
    <property type="match status" value="1"/>
</dbReference>
<name>A0A4R5P4A5_9MYCO</name>
<dbReference type="Proteomes" id="UP000295627">
    <property type="component" value="Unassembled WGS sequence"/>
</dbReference>
<reference evidence="3 4" key="1">
    <citation type="journal article" date="2019" name="Sci. Rep.">
        <title>Extended insight into the Mycobacterium chelonae-abscessus complex through whole genome sequencing of Mycobacterium salmoniphilum outbreak and Mycobacterium salmoniphilum-like strains.</title>
        <authorList>
            <person name="Behra P.R.K."/>
            <person name="Das S."/>
            <person name="Pettersson B.M.F."/>
            <person name="Shirreff L."/>
            <person name="DuCote T."/>
            <person name="Jacobsson K.G."/>
            <person name="Ennis D.G."/>
            <person name="Kirsebom L.A."/>
        </authorList>
    </citation>
    <scope>NUCLEOTIDE SEQUENCE [LARGE SCALE GENOMIC DNA]</scope>
    <source>
        <strain evidence="3 4">DSM 45524</strain>
    </source>
</reference>
<dbReference type="AlphaFoldDB" id="A0A4R5P4A5"/>
<organism evidence="3 4">
    <name type="scientific">Mycobacteroides franklinii</name>
    <dbReference type="NCBI Taxonomy" id="948102"/>
    <lineage>
        <taxon>Bacteria</taxon>
        <taxon>Bacillati</taxon>
        <taxon>Actinomycetota</taxon>
        <taxon>Actinomycetes</taxon>
        <taxon>Mycobacteriales</taxon>
        <taxon>Mycobacteriaceae</taxon>
        <taxon>Mycobacteroides</taxon>
    </lineage>
</organism>
<dbReference type="GO" id="GO:0016491">
    <property type="term" value="F:oxidoreductase activity"/>
    <property type="evidence" value="ECO:0007669"/>
    <property type="project" value="UniProtKB-KW"/>
</dbReference>
<dbReference type="InterPro" id="IPR016162">
    <property type="entry name" value="Ald_DH_N"/>
</dbReference>
<keyword evidence="1" id="KW-0560">Oxidoreductase</keyword>
<dbReference type="Gene3D" id="3.40.605.10">
    <property type="entry name" value="Aldehyde Dehydrogenase, Chain A, domain 1"/>
    <property type="match status" value="1"/>
</dbReference>
<dbReference type="RefSeq" id="WP_033720753.1">
    <property type="nucleotide sequence ID" value="NZ_MVHQ01000045.1"/>
</dbReference>
<proteinExistence type="predicted"/>
<protein>
    <submittedName>
        <fullName evidence="3">Aldehyde dehydrogenase family protein</fullName>
    </submittedName>
</protein>
<feature type="domain" description="Aldehyde dehydrogenase" evidence="2">
    <location>
        <begin position="20"/>
        <end position="125"/>
    </location>
</feature>
<dbReference type="InterPro" id="IPR016161">
    <property type="entry name" value="Ald_DH/histidinol_DH"/>
</dbReference>
<evidence type="ECO:0000256" key="1">
    <source>
        <dbReference type="ARBA" id="ARBA00023002"/>
    </source>
</evidence>
<dbReference type="EMBL" id="RXLR01000026">
    <property type="protein sequence ID" value="TDH17794.1"/>
    <property type="molecule type" value="Genomic_DNA"/>
</dbReference>
<comment type="caution">
    <text evidence="3">The sequence shown here is derived from an EMBL/GenBank/DDBJ whole genome shotgun (WGS) entry which is preliminary data.</text>
</comment>
<dbReference type="InterPro" id="IPR015590">
    <property type="entry name" value="Aldehyde_DH_dom"/>
</dbReference>
<accession>A0A4R5P4A5</accession>
<dbReference type="PANTHER" id="PTHR11699">
    <property type="entry name" value="ALDEHYDE DEHYDROGENASE-RELATED"/>
    <property type="match status" value="1"/>
</dbReference>
<evidence type="ECO:0000313" key="4">
    <source>
        <dbReference type="Proteomes" id="UP000295627"/>
    </source>
</evidence>
<evidence type="ECO:0000259" key="2">
    <source>
        <dbReference type="Pfam" id="PF00171"/>
    </source>
</evidence>
<sequence>MSTSQYAPDRSYGMFIDNQWVDAESGETIESINPATGEVLTRIPSGTAADVDRAVQAAQRAFAGWRATTVTERANALNRIADLLEADAERFAVLESLDVGKPIRESRVLDVPIAIDHFRYFAGVIVDRLTG</sequence>
<dbReference type="Pfam" id="PF00171">
    <property type="entry name" value="Aldedh"/>
    <property type="match status" value="1"/>
</dbReference>
<evidence type="ECO:0000313" key="3">
    <source>
        <dbReference type="EMBL" id="TDH17794.1"/>
    </source>
</evidence>
<gene>
    <name evidence="3" type="ORF">EJ571_25670</name>
</gene>